<proteinExistence type="predicted"/>
<keyword evidence="3" id="KW-0964">Secreted</keyword>
<feature type="region of interest" description="Disordered" evidence="4">
    <location>
        <begin position="192"/>
        <end position="226"/>
    </location>
</feature>
<gene>
    <name evidence="7" type="ORF">FWILDA_LOCUS497</name>
</gene>
<dbReference type="GO" id="GO:0043657">
    <property type="term" value="C:host cell"/>
    <property type="evidence" value="ECO:0007669"/>
    <property type="project" value="UniProtKB-SubCell"/>
</dbReference>
<feature type="compositionally biased region" description="Basic and acidic residues" evidence="4">
    <location>
        <begin position="197"/>
        <end position="212"/>
    </location>
</feature>
<comment type="subcellular location">
    <subcellularLocation>
        <location evidence="1">Host cell</location>
    </subcellularLocation>
    <subcellularLocation>
        <location evidence="2">Secreted</location>
    </subcellularLocation>
</comment>
<organism evidence="7 8">
    <name type="scientific">Funneliformis geosporum</name>
    <dbReference type="NCBI Taxonomy" id="1117311"/>
    <lineage>
        <taxon>Eukaryota</taxon>
        <taxon>Fungi</taxon>
        <taxon>Fungi incertae sedis</taxon>
        <taxon>Mucoromycota</taxon>
        <taxon>Glomeromycotina</taxon>
        <taxon>Glomeromycetes</taxon>
        <taxon>Glomerales</taxon>
        <taxon>Glomeraceae</taxon>
        <taxon>Funneliformis</taxon>
    </lineage>
</organism>
<dbReference type="Pfam" id="PF09820">
    <property type="entry name" value="AAA-ATPase_like"/>
    <property type="match status" value="1"/>
</dbReference>
<evidence type="ECO:0000256" key="3">
    <source>
        <dbReference type="ARBA" id="ARBA00022525"/>
    </source>
</evidence>
<dbReference type="Proteomes" id="UP001153678">
    <property type="component" value="Unassembled WGS sequence"/>
</dbReference>
<protein>
    <submittedName>
        <fullName evidence="7">6591_t:CDS:1</fullName>
    </submittedName>
</protein>
<evidence type="ECO:0000313" key="8">
    <source>
        <dbReference type="Proteomes" id="UP001153678"/>
    </source>
</evidence>
<dbReference type="OrthoDB" id="5584915at2759"/>
<keyword evidence="8" id="KW-1185">Reference proteome</keyword>
<evidence type="ECO:0000259" key="5">
    <source>
        <dbReference type="Pfam" id="PF09820"/>
    </source>
</evidence>
<comment type="caution">
    <text evidence="7">The sequence shown here is derived from an EMBL/GenBank/DDBJ whole genome shotgun (WGS) entry which is preliminary data.</text>
</comment>
<dbReference type="AlphaFoldDB" id="A0A9W4SBH9"/>
<feature type="domain" description="Crinkler effector protein N-terminal" evidence="6">
    <location>
        <begin position="74"/>
        <end position="186"/>
    </location>
</feature>
<dbReference type="Pfam" id="PF20147">
    <property type="entry name" value="Crinkler"/>
    <property type="match status" value="1"/>
</dbReference>
<accession>A0A9W4SBH9</accession>
<dbReference type="GO" id="GO:0005576">
    <property type="term" value="C:extracellular region"/>
    <property type="evidence" value="ECO:0007669"/>
    <property type="project" value="UniProtKB-SubCell"/>
</dbReference>
<evidence type="ECO:0000256" key="4">
    <source>
        <dbReference type="SAM" id="MobiDB-lite"/>
    </source>
</evidence>
<evidence type="ECO:0000256" key="1">
    <source>
        <dbReference type="ARBA" id="ARBA00004340"/>
    </source>
</evidence>
<evidence type="ECO:0000259" key="6">
    <source>
        <dbReference type="Pfam" id="PF20147"/>
    </source>
</evidence>
<name>A0A9W4SBH9_9GLOM</name>
<evidence type="ECO:0000313" key="7">
    <source>
        <dbReference type="EMBL" id="CAI2162319.1"/>
    </source>
</evidence>
<dbReference type="EMBL" id="CAMKVN010000032">
    <property type="protein sequence ID" value="CAI2162319.1"/>
    <property type="molecule type" value="Genomic_DNA"/>
</dbReference>
<feature type="domain" description="AAA-ATPase-like" evidence="5">
    <location>
        <begin position="238"/>
        <end position="445"/>
    </location>
</feature>
<dbReference type="InterPro" id="IPR018631">
    <property type="entry name" value="AAA-ATPase-like_dom"/>
</dbReference>
<dbReference type="PANTHER" id="PTHR34825:SF1">
    <property type="entry name" value="AAA-ATPASE-LIKE DOMAIN-CONTAINING PROTEIN"/>
    <property type="match status" value="1"/>
</dbReference>
<reference evidence="7" key="1">
    <citation type="submission" date="2022-08" db="EMBL/GenBank/DDBJ databases">
        <authorList>
            <person name="Kallberg Y."/>
            <person name="Tangrot J."/>
            <person name="Rosling A."/>
        </authorList>
    </citation>
    <scope>NUCLEOTIDE SEQUENCE</scope>
    <source>
        <strain evidence="7">Wild A</strain>
    </source>
</reference>
<sequence>MGKGKELTESQKGAILYGHRLGHSCRKIAVTVECGPSAVSTCIRRYAYPYFSFFCIIFTLDYHEYNNIIFNPKKHFSIDIDPSCKTFVGGKGLHFDKLNFGHFQKLVHSEIKYTSRASDLELWKVFIPTEGEDEKLKILQDYAENNSHAEFEIEKQLEGVKLSPSKKIREIFDKGPEDDHIHIIIKRPAEGTPLKRARTEEKGKNSQNKEEPPWSPSPKKQKIKTHGTATIFAGKGSPISLDNFSEILNRGYTIIDKTLLIAEFIDCRSFSIPIYLDNENYHRELFKDTRIMERSDLFDKHFCKYPVIFLSLKGFDGCETWSEMQAQLCQQLATLYEEHKYVYEKLSYSLLNASRFDQIYSGILKDGITKNALFYLSKYLNDYHRSKCIVLIDEYDHPIDVAYRYKYYEEARGLLATLFGALLKGNDENLEKALLVGVFRISKSGYLSRLNNMQVFPMHNQEYADKFGFTEEEVFIILQHYNKSQVEKIKDYTNNLEAHWVDTGGTTTIKKLLWHSTEDFRKKTLTLLQKGAINVEILKDIDYLTLSPHASDVLWTLLYYGGYLTMNKEKKLCIPNTEVFTEWKGWLNNRISSNPDTMLEMLLQCHLTKLDEELPTIIMESLSYFDTTDNLAESNYHWLMVGILSPAGVGRFDVRILPNTENVDYPVSIIMEFKRELRKKSEEVIAQIIEKRYRTGIRTTKLVECGIAFKGNRAYVLSRVLRKERDQWAEDEK</sequence>
<dbReference type="PANTHER" id="PTHR34825">
    <property type="entry name" value="CONSERVED PROTEIN, WITH A WEAK D-GALACTARATE DEHYDRATASE/ALTRONATE HYDROLASE DOMAIN"/>
    <property type="match status" value="1"/>
</dbReference>
<dbReference type="InterPro" id="IPR045379">
    <property type="entry name" value="Crinkler_N"/>
</dbReference>
<evidence type="ECO:0000256" key="2">
    <source>
        <dbReference type="ARBA" id="ARBA00004613"/>
    </source>
</evidence>